<proteinExistence type="predicted"/>
<keyword evidence="1" id="KW-1133">Transmembrane helix</keyword>
<name>A0ABW1H1Y4_9ACTN</name>
<accession>A0ABW1H1Y4</accession>
<dbReference type="Proteomes" id="UP001596226">
    <property type="component" value="Unassembled WGS sequence"/>
</dbReference>
<protein>
    <submittedName>
        <fullName evidence="2">Uncharacterized protein</fullName>
    </submittedName>
</protein>
<evidence type="ECO:0000256" key="1">
    <source>
        <dbReference type="SAM" id="Phobius"/>
    </source>
</evidence>
<keyword evidence="1" id="KW-0812">Transmembrane</keyword>
<dbReference type="RefSeq" id="WP_377506775.1">
    <property type="nucleotide sequence ID" value="NZ_JBHSQS010000003.1"/>
</dbReference>
<organism evidence="2 3">
    <name type="scientific">Micromonospora vulcania</name>
    <dbReference type="NCBI Taxonomy" id="1441873"/>
    <lineage>
        <taxon>Bacteria</taxon>
        <taxon>Bacillati</taxon>
        <taxon>Actinomycetota</taxon>
        <taxon>Actinomycetes</taxon>
        <taxon>Micromonosporales</taxon>
        <taxon>Micromonosporaceae</taxon>
        <taxon>Micromonospora</taxon>
    </lineage>
</organism>
<keyword evidence="1" id="KW-0472">Membrane</keyword>
<gene>
    <name evidence="2" type="ORF">ACFQGL_06360</name>
</gene>
<reference evidence="3" key="1">
    <citation type="journal article" date="2019" name="Int. J. Syst. Evol. Microbiol.">
        <title>The Global Catalogue of Microorganisms (GCM) 10K type strain sequencing project: providing services to taxonomists for standard genome sequencing and annotation.</title>
        <authorList>
            <consortium name="The Broad Institute Genomics Platform"/>
            <consortium name="The Broad Institute Genome Sequencing Center for Infectious Disease"/>
            <person name="Wu L."/>
            <person name="Ma J."/>
        </authorList>
    </citation>
    <scope>NUCLEOTIDE SEQUENCE [LARGE SCALE GENOMIC DNA]</scope>
    <source>
        <strain evidence="3">CGMCC 4.7144</strain>
    </source>
</reference>
<feature type="transmembrane region" description="Helical" evidence="1">
    <location>
        <begin position="93"/>
        <end position="115"/>
    </location>
</feature>
<dbReference type="EMBL" id="JBHSQS010000003">
    <property type="protein sequence ID" value="MFC5922963.1"/>
    <property type="molecule type" value="Genomic_DNA"/>
</dbReference>
<evidence type="ECO:0000313" key="2">
    <source>
        <dbReference type="EMBL" id="MFC5922963.1"/>
    </source>
</evidence>
<feature type="transmembrane region" description="Helical" evidence="1">
    <location>
        <begin position="16"/>
        <end position="39"/>
    </location>
</feature>
<sequence>MSQVRTGSESRVHPDWWWTVFGLTLALVGHGFALGAAYFPYVWQDAGTVDLEAGGRFAVFLMIIFMFGFAQTFLVICGWLFAMGLGVRRFSWALGAGWAGGLVLILAAAVIRVTVHGKLLG</sequence>
<comment type="caution">
    <text evidence="2">The sequence shown here is derived from an EMBL/GenBank/DDBJ whole genome shotgun (WGS) entry which is preliminary data.</text>
</comment>
<keyword evidence="3" id="KW-1185">Reference proteome</keyword>
<evidence type="ECO:0000313" key="3">
    <source>
        <dbReference type="Proteomes" id="UP001596226"/>
    </source>
</evidence>
<feature type="transmembrane region" description="Helical" evidence="1">
    <location>
        <begin position="59"/>
        <end position="81"/>
    </location>
</feature>